<sequence length="285" mass="32720">MKLTIFTLLTLSALCLAEDEENPKREGRLIHPGFVFETAYEYQSKAEEFQKEVALETYETLVAVSSVLRESTGETLQQYEDHVDEVLKAYAPVLQKFQELRESECRNMAKSQLNLTAIFTGFEASNCAQSYNSRVQDEVAKANTAIVDFDDSFNQILMIVGKSFIGKNVFVSAEDIQGRIVEMFENIQGKWRNVGPEMKNVRSSLSKVIASQNEELKNCHDENFGRTMEFYAMFDHLVDICIAFDNTQHPFAFRTMRTDVPDSAKKIYDNFKVQLSEIKNYQWKA</sequence>
<evidence type="ECO:0000313" key="3">
    <source>
        <dbReference type="Proteomes" id="UP000183832"/>
    </source>
</evidence>
<protein>
    <submittedName>
        <fullName evidence="2">CLUMA_CG016600, isoform A</fullName>
    </submittedName>
</protein>
<dbReference type="EMBL" id="CVRI01000059">
    <property type="protein sequence ID" value="CRL03711.1"/>
    <property type="molecule type" value="Genomic_DNA"/>
</dbReference>
<keyword evidence="3" id="KW-1185">Reference proteome</keyword>
<organism evidence="2 3">
    <name type="scientific">Clunio marinus</name>
    <dbReference type="NCBI Taxonomy" id="568069"/>
    <lineage>
        <taxon>Eukaryota</taxon>
        <taxon>Metazoa</taxon>
        <taxon>Ecdysozoa</taxon>
        <taxon>Arthropoda</taxon>
        <taxon>Hexapoda</taxon>
        <taxon>Insecta</taxon>
        <taxon>Pterygota</taxon>
        <taxon>Neoptera</taxon>
        <taxon>Endopterygota</taxon>
        <taxon>Diptera</taxon>
        <taxon>Nematocera</taxon>
        <taxon>Chironomoidea</taxon>
        <taxon>Chironomidae</taxon>
        <taxon>Clunio</taxon>
    </lineage>
</organism>
<gene>
    <name evidence="2" type="ORF">CLUMA_CG016600</name>
</gene>
<keyword evidence="1" id="KW-0732">Signal</keyword>
<feature type="signal peptide" evidence="1">
    <location>
        <begin position="1"/>
        <end position="17"/>
    </location>
</feature>
<evidence type="ECO:0000313" key="2">
    <source>
        <dbReference type="EMBL" id="CRL03711.1"/>
    </source>
</evidence>
<proteinExistence type="predicted"/>
<name>A0A1J1IU45_9DIPT</name>
<evidence type="ECO:0000256" key="1">
    <source>
        <dbReference type="SAM" id="SignalP"/>
    </source>
</evidence>
<accession>A0A1J1IU45</accession>
<dbReference type="Proteomes" id="UP000183832">
    <property type="component" value="Unassembled WGS sequence"/>
</dbReference>
<reference evidence="2 3" key="1">
    <citation type="submission" date="2015-04" db="EMBL/GenBank/DDBJ databases">
        <authorList>
            <person name="Syromyatnikov M.Y."/>
            <person name="Popov V.N."/>
        </authorList>
    </citation>
    <scope>NUCLEOTIDE SEQUENCE [LARGE SCALE GENOMIC DNA]</scope>
</reference>
<dbReference type="AlphaFoldDB" id="A0A1J1IU45"/>
<feature type="chain" id="PRO_5012294826" evidence="1">
    <location>
        <begin position="18"/>
        <end position="285"/>
    </location>
</feature>
<dbReference type="OrthoDB" id="7798745at2759"/>